<reference evidence="1 2" key="1">
    <citation type="journal article" date="2015" name="Proc. Natl. Acad. Sci. U.S.A.">
        <title>The resurrection genome of Boea hygrometrica: A blueprint for survival of dehydration.</title>
        <authorList>
            <person name="Xiao L."/>
            <person name="Yang G."/>
            <person name="Zhang L."/>
            <person name="Yang X."/>
            <person name="Zhao S."/>
            <person name="Ji Z."/>
            <person name="Zhou Q."/>
            <person name="Hu M."/>
            <person name="Wang Y."/>
            <person name="Chen M."/>
            <person name="Xu Y."/>
            <person name="Jin H."/>
            <person name="Xiao X."/>
            <person name="Hu G."/>
            <person name="Bao F."/>
            <person name="Hu Y."/>
            <person name="Wan P."/>
            <person name="Li L."/>
            <person name="Deng X."/>
            <person name="Kuang T."/>
            <person name="Xiang C."/>
            <person name="Zhu J.K."/>
            <person name="Oliver M.J."/>
            <person name="He Y."/>
        </authorList>
    </citation>
    <scope>NUCLEOTIDE SEQUENCE [LARGE SCALE GENOMIC DNA]</scope>
    <source>
        <strain evidence="2">cv. XS01</strain>
    </source>
</reference>
<dbReference type="AlphaFoldDB" id="A0A2Z7CST2"/>
<evidence type="ECO:0000313" key="2">
    <source>
        <dbReference type="Proteomes" id="UP000250235"/>
    </source>
</evidence>
<proteinExistence type="predicted"/>
<protein>
    <submittedName>
        <fullName evidence="1">Uncharacterized protein</fullName>
    </submittedName>
</protein>
<dbReference type="Proteomes" id="UP000250235">
    <property type="component" value="Unassembled WGS sequence"/>
</dbReference>
<organism evidence="1 2">
    <name type="scientific">Dorcoceras hygrometricum</name>
    <dbReference type="NCBI Taxonomy" id="472368"/>
    <lineage>
        <taxon>Eukaryota</taxon>
        <taxon>Viridiplantae</taxon>
        <taxon>Streptophyta</taxon>
        <taxon>Embryophyta</taxon>
        <taxon>Tracheophyta</taxon>
        <taxon>Spermatophyta</taxon>
        <taxon>Magnoliopsida</taxon>
        <taxon>eudicotyledons</taxon>
        <taxon>Gunneridae</taxon>
        <taxon>Pentapetalae</taxon>
        <taxon>asterids</taxon>
        <taxon>lamiids</taxon>
        <taxon>Lamiales</taxon>
        <taxon>Gesneriaceae</taxon>
        <taxon>Didymocarpoideae</taxon>
        <taxon>Trichosporeae</taxon>
        <taxon>Loxocarpinae</taxon>
        <taxon>Dorcoceras</taxon>
    </lineage>
</organism>
<name>A0A2Z7CST2_9LAMI</name>
<accession>A0A2Z7CST2</accession>
<sequence>MTNPSGSIQCCQKRAAYNAAISTRTGKLTKLPFLGKSWTCEAGLRTRELVAPSWRAQNLFTEPYLLRFPVVDDAALRKVDSVEFFFPRRFFLYIFRRLWWARRVDTKTLLCDVGSYSG</sequence>
<dbReference type="EMBL" id="KQ992747">
    <property type="protein sequence ID" value="KZV49853.1"/>
    <property type="molecule type" value="Genomic_DNA"/>
</dbReference>
<keyword evidence="2" id="KW-1185">Reference proteome</keyword>
<evidence type="ECO:0000313" key="1">
    <source>
        <dbReference type="EMBL" id="KZV49853.1"/>
    </source>
</evidence>
<gene>
    <name evidence="1" type="ORF">F511_42537</name>
</gene>